<evidence type="ECO:0000256" key="4">
    <source>
        <dbReference type="ARBA" id="ARBA00022679"/>
    </source>
</evidence>
<dbReference type="OMA" id="RDFCSGF"/>
<evidence type="ECO:0000256" key="6">
    <source>
        <dbReference type="ARBA" id="ARBA00022704"/>
    </source>
</evidence>
<feature type="region of interest" description="Disordered" evidence="9">
    <location>
        <begin position="613"/>
        <end position="650"/>
    </location>
</feature>
<name>M4E274_BRACM</name>
<dbReference type="InParanoid" id="M4E274"/>
<dbReference type="GO" id="GO:0004869">
    <property type="term" value="F:cysteine-type endopeptidase inhibitor activity"/>
    <property type="evidence" value="ECO:0007669"/>
    <property type="project" value="UniProtKB-KW"/>
</dbReference>
<proteinExistence type="inferred from homology"/>
<protein>
    <recommendedName>
        <fullName evidence="10">Cystatin domain-containing protein</fullName>
    </recommendedName>
</protein>
<dbReference type="Gene3D" id="3.10.450.10">
    <property type="match status" value="1"/>
</dbReference>
<keyword evidence="8" id="KW-0333">Golgi apparatus</keyword>
<dbReference type="PANTHER" id="PTHR11062">
    <property type="entry name" value="EXOSTOSIN HEPARAN SULFATE GLYCOSYLTRANSFERASE -RELATED"/>
    <property type="match status" value="1"/>
</dbReference>
<evidence type="ECO:0000256" key="3">
    <source>
        <dbReference type="ARBA" id="ARBA00022676"/>
    </source>
</evidence>
<evidence type="ECO:0000256" key="1">
    <source>
        <dbReference type="ARBA" id="ARBA00004323"/>
    </source>
</evidence>
<reference evidence="11 12" key="2">
    <citation type="journal article" date="2018" name="Hortic Res">
        <title>Improved Brassica rapa reference genome by single-molecule sequencing and chromosome conformation capture technologies.</title>
        <authorList>
            <person name="Zhang L."/>
            <person name="Cai X."/>
            <person name="Wu J."/>
            <person name="Liu M."/>
            <person name="Grob S."/>
            <person name="Cheng F."/>
            <person name="Liang J."/>
            <person name="Cai C."/>
            <person name="Liu Z."/>
            <person name="Liu B."/>
            <person name="Wang F."/>
            <person name="Li S."/>
            <person name="Liu F."/>
            <person name="Li X."/>
            <person name="Cheng L."/>
            <person name="Yang W."/>
            <person name="Li M.H."/>
            <person name="Grossniklaus U."/>
            <person name="Zheng H."/>
            <person name="Wang X."/>
        </authorList>
    </citation>
    <scope>NUCLEOTIDE SEQUENCE [LARGE SCALE GENOMIC DNA]</scope>
    <source>
        <strain evidence="11 12">cv. Chiifu-401-42</strain>
    </source>
</reference>
<dbReference type="GO" id="GO:0016757">
    <property type="term" value="F:glycosyltransferase activity"/>
    <property type="evidence" value="ECO:0007669"/>
    <property type="project" value="UniProtKB-KW"/>
</dbReference>
<dbReference type="HOGENOM" id="CLU_356558_0_0_1"/>
<accession>M4E274</accession>
<keyword evidence="6" id="KW-0789">Thiol protease inhibitor</keyword>
<reference evidence="11 12" key="1">
    <citation type="journal article" date="2011" name="Nat. Genet.">
        <title>The genome of the mesopolyploid crop species Brassica rapa.</title>
        <authorList>
            <consortium name="Brassica rapa Genome Sequencing Project Consortium"/>
            <person name="Wang X."/>
            <person name="Wang H."/>
            <person name="Wang J."/>
            <person name="Sun R."/>
            <person name="Wu J."/>
            <person name="Liu S."/>
            <person name="Bai Y."/>
            <person name="Mun J.H."/>
            <person name="Bancroft I."/>
            <person name="Cheng F."/>
            <person name="Huang S."/>
            <person name="Li X."/>
            <person name="Hua W."/>
            <person name="Wang J."/>
            <person name="Wang X."/>
            <person name="Freeling M."/>
            <person name="Pires J.C."/>
            <person name="Paterson A.H."/>
            <person name="Chalhoub B."/>
            <person name="Wang B."/>
            <person name="Hayward A."/>
            <person name="Sharpe A.G."/>
            <person name="Park B.S."/>
            <person name="Weisshaar B."/>
            <person name="Liu B."/>
            <person name="Li B."/>
            <person name="Liu B."/>
            <person name="Tong C."/>
            <person name="Song C."/>
            <person name="Duran C."/>
            <person name="Peng C."/>
            <person name="Geng C."/>
            <person name="Koh C."/>
            <person name="Lin C."/>
            <person name="Edwards D."/>
            <person name="Mu D."/>
            <person name="Shen D."/>
            <person name="Soumpourou E."/>
            <person name="Li F."/>
            <person name="Fraser F."/>
            <person name="Conant G."/>
            <person name="Lassalle G."/>
            <person name="King G.J."/>
            <person name="Bonnema G."/>
            <person name="Tang H."/>
            <person name="Wang H."/>
            <person name="Belcram H."/>
            <person name="Zhou H."/>
            <person name="Hirakawa H."/>
            <person name="Abe H."/>
            <person name="Guo H."/>
            <person name="Wang H."/>
            <person name="Jin H."/>
            <person name="Parkin I.A."/>
            <person name="Batley J."/>
            <person name="Kim J.S."/>
            <person name="Just J."/>
            <person name="Li J."/>
            <person name="Xu J."/>
            <person name="Deng J."/>
            <person name="Kim J.A."/>
            <person name="Li J."/>
            <person name="Yu J."/>
            <person name="Meng J."/>
            <person name="Wang J."/>
            <person name="Min J."/>
            <person name="Poulain J."/>
            <person name="Wang J."/>
            <person name="Hatakeyama K."/>
            <person name="Wu K."/>
            <person name="Wang L."/>
            <person name="Fang L."/>
            <person name="Trick M."/>
            <person name="Links M.G."/>
            <person name="Zhao M."/>
            <person name="Jin M."/>
            <person name="Ramchiary N."/>
            <person name="Drou N."/>
            <person name="Berkman P.J."/>
            <person name="Cai Q."/>
            <person name="Huang Q."/>
            <person name="Li R."/>
            <person name="Tabata S."/>
            <person name="Cheng S."/>
            <person name="Zhang S."/>
            <person name="Zhang S."/>
            <person name="Huang S."/>
            <person name="Sato S."/>
            <person name="Sun S."/>
            <person name="Kwon S.J."/>
            <person name="Choi S.R."/>
            <person name="Lee T.H."/>
            <person name="Fan W."/>
            <person name="Zhao X."/>
            <person name="Tan X."/>
            <person name="Xu X."/>
            <person name="Wang Y."/>
            <person name="Qiu Y."/>
            <person name="Yin Y."/>
            <person name="Li Y."/>
            <person name="Du Y."/>
            <person name="Liao Y."/>
            <person name="Lim Y."/>
            <person name="Narusaka Y."/>
            <person name="Wang Y."/>
            <person name="Wang Z."/>
            <person name="Li Z."/>
            <person name="Wang Z."/>
            <person name="Xiong Z."/>
            <person name="Zhang Z."/>
        </authorList>
    </citation>
    <scope>NUCLEOTIDE SEQUENCE [LARGE SCALE GENOMIC DNA]</scope>
    <source>
        <strain evidence="11 12">cv. Chiifu-401-42</strain>
    </source>
</reference>
<keyword evidence="7" id="KW-0812">Transmembrane</keyword>
<dbReference type="PANTHER" id="PTHR11062:SF204">
    <property type="entry name" value="XYLOGLUCAN GALACTOSYLTRANSFERASE GT15-RELATED"/>
    <property type="match status" value="1"/>
</dbReference>
<feature type="compositionally biased region" description="Low complexity" evidence="9">
    <location>
        <begin position="626"/>
        <end position="638"/>
    </location>
</feature>
<dbReference type="InterPro" id="IPR018073">
    <property type="entry name" value="Prot_inh_cystat_CS"/>
</dbReference>
<dbReference type="Pfam" id="PF03016">
    <property type="entry name" value="Exostosin_GT47"/>
    <property type="match status" value="1"/>
</dbReference>
<comment type="similarity">
    <text evidence="2">Belongs to the glycosyltransferase 47 family.</text>
</comment>
<keyword evidence="4" id="KW-0808">Transferase</keyword>
<keyword evidence="7" id="KW-0735">Signal-anchor</keyword>
<dbReference type="InterPro" id="IPR046350">
    <property type="entry name" value="Cystatin_sf"/>
</dbReference>
<evidence type="ECO:0000256" key="9">
    <source>
        <dbReference type="SAM" id="MobiDB-lite"/>
    </source>
</evidence>
<keyword evidence="5" id="KW-0646">Protease inhibitor</keyword>
<dbReference type="SUPFAM" id="SSF54403">
    <property type="entry name" value="Cystatin/monellin"/>
    <property type="match status" value="1"/>
</dbReference>
<dbReference type="InterPro" id="IPR040911">
    <property type="entry name" value="Exostosin_GT47"/>
</dbReference>
<dbReference type="GO" id="GO:0000139">
    <property type="term" value="C:Golgi membrane"/>
    <property type="evidence" value="ECO:0007669"/>
    <property type="project" value="UniProtKB-SubCell"/>
</dbReference>
<dbReference type="CDD" id="cd00042">
    <property type="entry name" value="CY"/>
    <property type="match status" value="1"/>
</dbReference>
<organism evidence="11 12">
    <name type="scientific">Brassica campestris</name>
    <name type="common">Field mustard</name>
    <dbReference type="NCBI Taxonomy" id="3711"/>
    <lineage>
        <taxon>Eukaryota</taxon>
        <taxon>Viridiplantae</taxon>
        <taxon>Streptophyta</taxon>
        <taxon>Embryophyta</taxon>
        <taxon>Tracheophyta</taxon>
        <taxon>Spermatophyta</taxon>
        <taxon>Magnoliopsida</taxon>
        <taxon>eudicotyledons</taxon>
        <taxon>Gunneridae</taxon>
        <taxon>Pentapetalae</taxon>
        <taxon>rosids</taxon>
        <taxon>malvids</taxon>
        <taxon>Brassicales</taxon>
        <taxon>Brassicaceae</taxon>
        <taxon>Brassiceae</taxon>
        <taxon>Brassica</taxon>
    </lineage>
</organism>
<evidence type="ECO:0000256" key="5">
    <source>
        <dbReference type="ARBA" id="ARBA00022690"/>
    </source>
</evidence>
<dbReference type="AlphaFoldDB" id="M4E274"/>
<reference evidence="11" key="3">
    <citation type="submission" date="2023-03" db="UniProtKB">
        <authorList>
            <consortium name="EnsemblPlants"/>
        </authorList>
    </citation>
    <scope>IDENTIFICATION</scope>
    <source>
        <strain evidence="11">cv. Chiifu-401-42</strain>
    </source>
</reference>
<dbReference type="SMART" id="SM00043">
    <property type="entry name" value="CY"/>
    <property type="match status" value="1"/>
</dbReference>
<keyword evidence="3" id="KW-0328">Glycosyltransferase</keyword>
<evidence type="ECO:0000256" key="7">
    <source>
        <dbReference type="ARBA" id="ARBA00022968"/>
    </source>
</evidence>
<evidence type="ECO:0000256" key="8">
    <source>
        <dbReference type="ARBA" id="ARBA00023034"/>
    </source>
</evidence>
<keyword evidence="12" id="KW-1185">Reference proteome</keyword>
<dbReference type="InterPro" id="IPR000010">
    <property type="entry name" value="Cystatin_dom"/>
</dbReference>
<feature type="domain" description="Cystatin" evidence="10">
    <location>
        <begin position="676"/>
        <end position="782"/>
    </location>
</feature>
<dbReference type="Pfam" id="PF16845">
    <property type="entry name" value="SQAPI"/>
    <property type="match status" value="1"/>
</dbReference>
<dbReference type="Gramene" id="Bra022874.1">
    <property type="protein sequence ID" value="Bra022874.1-P"/>
    <property type="gene ID" value="Bra022874"/>
</dbReference>
<dbReference type="EnsemblPlants" id="Bra022874.1">
    <property type="protein sequence ID" value="Bra022874.1-P"/>
    <property type="gene ID" value="Bra022874"/>
</dbReference>
<comment type="subcellular location">
    <subcellularLocation>
        <location evidence="1">Golgi apparatus membrane</location>
        <topology evidence="1">Single-pass type II membrane protein</topology>
    </subcellularLocation>
</comment>
<dbReference type="STRING" id="51351.M4E274"/>
<evidence type="ECO:0000256" key="2">
    <source>
        <dbReference type="ARBA" id="ARBA00010271"/>
    </source>
</evidence>
<evidence type="ECO:0000313" key="12">
    <source>
        <dbReference type="Proteomes" id="UP000011750"/>
    </source>
</evidence>
<dbReference type="PROSITE" id="PS00287">
    <property type="entry name" value="CYSTATIN"/>
    <property type="match status" value="1"/>
</dbReference>
<dbReference type="eggNOG" id="KOG1021">
    <property type="taxonomic scope" value="Eukaryota"/>
</dbReference>
<dbReference type="InterPro" id="IPR004263">
    <property type="entry name" value="Exostosin"/>
</dbReference>
<evidence type="ECO:0000259" key="10">
    <source>
        <dbReference type="SMART" id="SM00043"/>
    </source>
</evidence>
<dbReference type="Proteomes" id="UP000011750">
    <property type="component" value="Chromosome A03"/>
</dbReference>
<evidence type="ECO:0000313" key="11">
    <source>
        <dbReference type="EnsemblPlants" id="Bra022874.1-P"/>
    </source>
</evidence>
<sequence length="787" mass="89088">MKNNNSSSSIKNQPCNKKPTILLLLLSLLTTSLLILRLSQNKTILITTTTTSDSDHHHRHRHDSCLGRYIYIHKLPSKFNTDILQDCESITRPKDKISMCKYLDNSGFGPRIGDAVSIDSKYSPSWHATNQFMLEVIFHEKMKRYECLTRNSSLASAFYIPYYAGLDFRRNLRRRNVAERDAAGKEMVEWLKKQPQWKGMSGKDHFLVTGRISRDFRRNPDNNSLWGTNLMLLPESQNLSFLTIERSPTSHNEFAIPYPTYFHPTSTVEIRQWQDKIKLTNRTVLFSFAGAERPSRSHNGLVRTQVIQQCKSSSKTCRFLDCDVKANGCDDPMSLMKLFESSVFCLQPPGDSLTRRSVFDSILAGCIPVFFNQGSAYKQYVWHLPNNDGEYSVYIPVKELRTGGKSKIEEILQGIPNEKVIDMRENVIRLVPNIVYTKPNRYKPDRETFEDAFDVAVKGVIKRIEEKRREIQDFMKLNNVKMLNILIKSKMKGRRDFCSGFPLRLYGQFLEMLVEKVQNSIVSPNNSTLPLTERILEEEDWLDDGNDFGDVDGNDFGEEDIDLMEEDDLLGEELRIENEKHLQIDDSGIERADGGATLEITDGSGLGKVVESTVDAKNKTPTKGASSSSDRVSGSSASMKKKRGSRSPSAFGVSLRQRLLVVAVVTPSANAIRKSVVLGGKSDVPNVQTNMEVQELGRYCVEQFNLHEQSGKGNVASSIDRAVLNPLTFSRVVSAQQQVVAGLKYYLRIEVTQPDRTSRMFDSVVVVQPWLHSKTLLGFTPVATPIY</sequence>